<organism evidence="1 2">
    <name type="scientific">Lupinus luteus</name>
    <name type="common">European yellow lupine</name>
    <dbReference type="NCBI Taxonomy" id="3873"/>
    <lineage>
        <taxon>Eukaryota</taxon>
        <taxon>Viridiplantae</taxon>
        <taxon>Streptophyta</taxon>
        <taxon>Embryophyta</taxon>
        <taxon>Tracheophyta</taxon>
        <taxon>Spermatophyta</taxon>
        <taxon>Magnoliopsida</taxon>
        <taxon>eudicotyledons</taxon>
        <taxon>Gunneridae</taxon>
        <taxon>Pentapetalae</taxon>
        <taxon>rosids</taxon>
        <taxon>fabids</taxon>
        <taxon>Fabales</taxon>
        <taxon>Fabaceae</taxon>
        <taxon>Papilionoideae</taxon>
        <taxon>50 kb inversion clade</taxon>
        <taxon>genistoids sensu lato</taxon>
        <taxon>core genistoids</taxon>
        <taxon>Genisteae</taxon>
        <taxon>Lupinus</taxon>
    </lineage>
</organism>
<gene>
    <name evidence="1" type="ORF">LLUT_LOCUS11644</name>
</gene>
<dbReference type="SUPFAM" id="SSF56112">
    <property type="entry name" value="Protein kinase-like (PK-like)"/>
    <property type="match status" value="1"/>
</dbReference>
<dbReference type="EMBL" id="CAXHTB010000008">
    <property type="protein sequence ID" value="CAL0310584.1"/>
    <property type="molecule type" value="Genomic_DNA"/>
</dbReference>
<evidence type="ECO:0008006" key="3">
    <source>
        <dbReference type="Google" id="ProtNLM"/>
    </source>
</evidence>
<comment type="caution">
    <text evidence="1">The sequence shown here is derived from an EMBL/GenBank/DDBJ whole genome shotgun (WGS) entry which is preliminary data.</text>
</comment>
<evidence type="ECO:0000313" key="2">
    <source>
        <dbReference type="Proteomes" id="UP001497480"/>
    </source>
</evidence>
<dbReference type="InterPro" id="IPR011009">
    <property type="entry name" value="Kinase-like_dom_sf"/>
</dbReference>
<name>A0AAV1WMQ8_LUPLU</name>
<dbReference type="Gene3D" id="1.10.510.10">
    <property type="entry name" value="Transferase(Phosphotransferase) domain 1"/>
    <property type="match status" value="1"/>
</dbReference>
<keyword evidence="2" id="KW-1185">Reference proteome</keyword>
<protein>
    <recommendedName>
        <fullName evidence="3">Protein kinase domain-containing protein</fullName>
    </recommendedName>
</protein>
<proteinExistence type="predicted"/>
<accession>A0AAV1WMQ8</accession>
<dbReference type="AlphaFoldDB" id="A0AAV1WMQ8"/>
<sequence length="86" mass="9801">MNRDMLQREFVSHRNLKYENVILDENFEAKVTEFEFAIVNGVAEYWGASTEKDAGDFGKLVLTLLTGCRDHEELCKSANSICLLGR</sequence>
<reference evidence="1 2" key="1">
    <citation type="submission" date="2024-03" db="EMBL/GenBank/DDBJ databases">
        <authorList>
            <person name="Martinez-Hernandez J."/>
        </authorList>
    </citation>
    <scope>NUCLEOTIDE SEQUENCE [LARGE SCALE GENOMIC DNA]</scope>
</reference>
<dbReference type="Proteomes" id="UP001497480">
    <property type="component" value="Unassembled WGS sequence"/>
</dbReference>
<evidence type="ECO:0000313" key="1">
    <source>
        <dbReference type="EMBL" id="CAL0310584.1"/>
    </source>
</evidence>